<evidence type="ECO:0000256" key="1">
    <source>
        <dbReference type="SAM" id="MobiDB-lite"/>
    </source>
</evidence>
<dbReference type="EMBL" id="CADCWA010000115">
    <property type="protein sequence ID" value="CAA9520722.1"/>
    <property type="molecule type" value="Genomic_DNA"/>
</dbReference>
<gene>
    <name evidence="2" type="ORF">AVDCRST_MAG31-1559</name>
</gene>
<reference evidence="2" key="1">
    <citation type="submission" date="2020-02" db="EMBL/GenBank/DDBJ databases">
        <authorList>
            <person name="Meier V. D."/>
        </authorList>
    </citation>
    <scope>NUCLEOTIDE SEQUENCE</scope>
    <source>
        <strain evidence="2">AVDCRST_MAG31</strain>
    </source>
</reference>
<dbReference type="AlphaFoldDB" id="A0A6J4TDQ6"/>
<proteinExistence type="predicted"/>
<evidence type="ECO:0000313" key="2">
    <source>
        <dbReference type="EMBL" id="CAA9520722.1"/>
    </source>
</evidence>
<feature type="non-terminal residue" evidence="2">
    <location>
        <position position="1"/>
    </location>
</feature>
<feature type="compositionally biased region" description="Basic residues" evidence="1">
    <location>
        <begin position="15"/>
        <end position="26"/>
    </location>
</feature>
<accession>A0A6J4TDQ6</accession>
<protein>
    <submittedName>
        <fullName evidence="2">Integrase, catalytic region</fullName>
    </submittedName>
</protein>
<name>A0A6J4TDQ6_9SPHN</name>
<organism evidence="2">
    <name type="scientific">uncultured Sphingomonas sp</name>
    <dbReference type="NCBI Taxonomy" id="158754"/>
    <lineage>
        <taxon>Bacteria</taxon>
        <taxon>Pseudomonadati</taxon>
        <taxon>Pseudomonadota</taxon>
        <taxon>Alphaproteobacteria</taxon>
        <taxon>Sphingomonadales</taxon>
        <taxon>Sphingomonadaceae</taxon>
        <taxon>Sphingomonas</taxon>
        <taxon>environmental samples</taxon>
    </lineage>
</organism>
<sequence length="109" mass="11620">GRGPGLLPIGESGHRLRSRSRHHGRARVLPAGDPLGARPADRAPGQPLQKQRAGAGPPRHQGPHAMHAGLQELRLRRALLPQPRRAARLPPPPNPPQPACPRRPASPAS</sequence>
<feature type="region of interest" description="Disordered" evidence="1">
    <location>
        <begin position="1"/>
        <end position="109"/>
    </location>
</feature>
<feature type="compositionally biased region" description="Pro residues" evidence="1">
    <location>
        <begin position="89"/>
        <end position="101"/>
    </location>
</feature>
<feature type="non-terminal residue" evidence="2">
    <location>
        <position position="109"/>
    </location>
</feature>